<dbReference type="SMART" id="SM00283">
    <property type="entry name" value="MA"/>
    <property type="match status" value="1"/>
</dbReference>
<evidence type="ECO:0000313" key="6">
    <source>
        <dbReference type="EMBL" id="RXK05538.1"/>
    </source>
</evidence>
<feature type="transmembrane region" description="Helical" evidence="4">
    <location>
        <begin position="310"/>
        <end position="332"/>
    </location>
</feature>
<keyword evidence="4" id="KW-0472">Membrane</keyword>
<dbReference type="InterPro" id="IPR013587">
    <property type="entry name" value="Nitrate/nitrite_sensing"/>
</dbReference>
<dbReference type="InterPro" id="IPR051310">
    <property type="entry name" value="MCP_chemotaxis"/>
</dbReference>
<dbReference type="PANTHER" id="PTHR43531:SF11">
    <property type="entry name" value="METHYL-ACCEPTING CHEMOTAXIS PROTEIN 3"/>
    <property type="match status" value="1"/>
</dbReference>
<accession>A0A4Q1AQG6</accession>
<dbReference type="InterPro" id="IPR004090">
    <property type="entry name" value="Chemotax_Me-accpt_rcpt"/>
</dbReference>
<keyword evidence="4" id="KW-1133">Transmembrane helix</keyword>
<dbReference type="GO" id="GO:0005886">
    <property type="term" value="C:plasma membrane"/>
    <property type="evidence" value="ECO:0007669"/>
    <property type="project" value="TreeGrafter"/>
</dbReference>
<evidence type="ECO:0000256" key="4">
    <source>
        <dbReference type="SAM" id="Phobius"/>
    </source>
</evidence>
<evidence type="ECO:0000256" key="2">
    <source>
        <dbReference type="ARBA" id="ARBA00029447"/>
    </source>
</evidence>
<comment type="caution">
    <text evidence="6">The sequence shown here is derived from an EMBL/GenBank/DDBJ whole genome shotgun (WGS) entry which is preliminary data.</text>
</comment>
<organism evidence="6 7">
    <name type="scientific">Halarcobacter ebronensis</name>
    <dbReference type="NCBI Taxonomy" id="1462615"/>
    <lineage>
        <taxon>Bacteria</taxon>
        <taxon>Pseudomonadati</taxon>
        <taxon>Campylobacterota</taxon>
        <taxon>Epsilonproteobacteria</taxon>
        <taxon>Campylobacterales</taxon>
        <taxon>Arcobacteraceae</taxon>
        <taxon>Halarcobacter</taxon>
    </lineage>
</organism>
<keyword evidence="4" id="KW-0812">Transmembrane</keyword>
<dbReference type="GO" id="GO:0007165">
    <property type="term" value="P:signal transduction"/>
    <property type="evidence" value="ECO:0007669"/>
    <property type="project" value="UniProtKB-KW"/>
</dbReference>
<gene>
    <name evidence="6" type="ORF">CRV07_08485</name>
</gene>
<feature type="transmembrane region" description="Helical" evidence="4">
    <location>
        <begin position="12"/>
        <end position="35"/>
    </location>
</feature>
<dbReference type="Proteomes" id="UP000289758">
    <property type="component" value="Unassembled WGS sequence"/>
</dbReference>
<dbReference type="PANTHER" id="PTHR43531">
    <property type="entry name" value="PROTEIN ICFG"/>
    <property type="match status" value="1"/>
</dbReference>
<feature type="domain" description="Methyl-accepting transducer" evidence="5">
    <location>
        <begin position="496"/>
        <end position="721"/>
    </location>
</feature>
<dbReference type="InterPro" id="IPR004089">
    <property type="entry name" value="MCPsignal_dom"/>
</dbReference>
<dbReference type="GO" id="GO:0006935">
    <property type="term" value="P:chemotaxis"/>
    <property type="evidence" value="ECO:0007669"/>
    <property type="project" value="UniProtKB-KW"/>
</dbReference>
<evidence type="ECO:0000256" key="3">
    <source>
        <dbReference type="PROSITE-ProRule" id="PRU00284"/>
    </source>
</evidence>
<dbReference type="PROSITE" id="PS50111">
    <property type="entry name" value="CHEMOTAXIS_TRANSDUC_2"/>
    <property type="match status" value="1"/>
</dbReference>
<protein>
    <submittedName>
        <fullName evidence="6">Chemotaxis protein</fullName>
    </submittedName>
</protein>
<dbReference type="GO" id="GO:0004888">
    <property type="term" value="F:transmembrane signaling receptor activity"/>
    <property type="evidence" value="ECO:0007669"/>
    <property type="project" value="InterPro"/>
</dbReference>
<dbReference type="Pfam" id="PF08376">
    <property type="entry name" value="NIT"/>
    <property type="match status" value="1"/>
</dbReference>
<keyword evidence="3" id="KW-0807">Transducer</keyword>
<sequence>MTLNNMTIKNKIRLVSTTPVIILFIVSIFVIYLAYDKKTKLEELNTLLTFSQKISLLVHETQKERGASAGFLGSSGKDFKDILAKQRELTNEKAQDFISFTKSLDATQFPDSGKEYISTALSELDKISAIRGSIDNLNIETKKAIGYYTNINKLLLDFVASLASIGVDQHIINDISAYYSFLMSKERAGIERAVGSNTFAQKTFGKGMFIKFVNLVDEQNIFLDNFYIYGFIYKDYVKEKLDNPVIEEVQKMRDILFSSEGNPAAKFDVDAKYWFQTITKKINILKEIDDYLINNIKNEANVLIDKSANLVNMLSIILAIVVSGTISLVLFFNKNIMDSINKMYVGIEQFMAYLNKDINELNYVDIHDNGELGKLARLVNENIDRINGDLEKDLLCVGEAIITLDKVEKGIYSCRVMSEAANPQVVTFAKTINKMLDNQQEVIGSILKTLKEYADYNYLNSIHVNNNITGESKEMVDCINILGDAITSMLRDNKKSGEILLKGSNKLIRNVDKLNSASNDAAARLEETAAAIEQITGNIASSTENVAKMAQFVEKLTKAANDGEKLANETVNSMDDINSQVTAINEAISVIDQISFQTNILSLNAAVEAATAGEAGKGFAVVAQEVRNLASRSAEAAKSIKDIVENATIKANNGKNIASKMIEGYNQLNENISNTISLIKDVDHSAKEQRDGIQQISDAVNSLDKQTQINANIASETNDIAQGTIELANNVVNATKDKKFKEA</sequence>
<dbReference type="RefSeq" id="WP_129087289.1">
    <property type="nucleotide sequence ID" value="NZ_CP053836.1"/>
</dbReference>
<dbReference type="Pfam" id="PF00015">
    <property type="entry name" value="MCPsignal"/>
    <property type="match status" value="1"/>
</dbReference>
<evidence type="ECO:0000259" key="5">
    <source>
        <dbReference type="PROSITE" id="PS50111"/>
    </source>
</evidence>
<dbReference type="Gene3D" id="1.10.287.950">
    <property type="entry name" value="Methyl-accepting chemotaxis protein"/>
    <property type="match status" value="1"/>
</dbReference>
<evidence type="ECO:0000313" key="7">
    <source>
        <dbReference type="Proteomes" id="UP000289758"/>
    </source>
</evidence>
<reference evidence="6 7" key="1">
    <citation type="submission" date="2017-10" db="EMBL/GenBank/DDBJ databases">
        <title>Genomics of the genus Arcobacter.</title>
        <authorList>
            <person name="Perez-Cataluna A."/>
            <person name="Figueras M.J."/>
        </authorList>
    </citation>
    <scope>NUCLEOTIDE SEQUENCE [LARGE SCALE GENOMIC DNA]</scope>
    <source>
        <strain evidence="6 7">CECT 8441</strain>
    </source>
</reference>
<keyword evidence="1" id="KW-0145">Chemotaxis</keyword>
<dbReference type="AlphaFoldDB" id="A0A4Q1AQG6"/>
<evidence type="ECO:0000256" key="1">
    <source>
        <dbReference type="ARBA" id="ARBA00022500"/>
    </source>
</evidence>
<name>A0A4Q1AQG6_9BACT</name>
<keyword evidence="7" id="KW-1185">Reference proteome</keyword>
<dbReference type="SUPFAM" id="SSF58104">
    <property type="entry name" value="Methyl-accepting chemotaxis protein (MCP) signaling domain"/>
    <property type="match status" value="1"/>
</dbReference>
<comment type="similarity">
    <text evidence="2">Belongs to the methyl-accepting chemotaxis (MCP) protein family.</text>
</comment>
<dbReference type="PRINTS" id="PR00260">
    <property type="entry name" value="CHEMTRNSDUCR"/>
</dbReference>
<dbReference type="EMBL" id="PDKK01000006">
    <property type="protein sequence ID" value="RXK05538.1"/>
    <property type="molecule type" value="Genomic_DNA"/>
</dbReference>
<dbReference type="OrthoDB" id="2489132at2"/>
<proteinExistence type="inferred from homology"/>